<dbReference type="VEuPathDB" id="TriTrypDB:BSAL_54850"/>
<reference evidence="2" key="1">
    <citation type="submission" date="2015-09" db="EMBL/GenBank/DDBJ databases">
        <authorList>
            <consortium name="Pathogen Informatics"/>
        </authorList>
    </citation>
    <scope>NUCLEOTIDE SEQUENCE [LARGE SCALE GENOMIC DNA]</scope>
    <source>
        <strain evidence="2">Lake Konstanz</strain>
    </source>
</reference>
<dbReference type="AlphaFoldDB" id="A0A0S4IMS5"/>
<dbReference type="Proteomes" id="UP000051952">
    <property type="component" value="Unassembled WGS sequence"/>
</dbReference>
<protein>
    <recommendedName>
        <fullName evidence="3">Transmembrane protein</fullName>
    </recommendedName>
</protein>
<sequence>MSMMLLFFAHSMKGSITIRIYYVTHRCDLLLLHQILFTHKLLTPTTSEHPSTTMAVPHVFNPKNPRQNGSQFRKLPNFTKAFLPLALLFAVGGGAWAMKWSQDRRDHPCVDCKRQQEIAEEIYFGKKKKPTSSSMTGTNL</sequence>
<organism evidence="1 2">
    <name type="scientific">Bodo saltans</name>
    <name type="common">Flagellated protozoan</name>
    <dbReference type="NCBI Taxonomy" id="75058"/>
    <lineage>
        <taxon>Eukaryota</taxon>
        <taxon>Discoba</taxon>
        <taxon>Euglenozoa</taxon>
        <taxon>Kinetoplastea</taxon>
        <taxon>Metakinetoplastina</taxon>
        <taxon>Eubodonida</taxon>
        <taxon>Bodonidae</taxon>
        <taxon>Bodo</taxon>
    </lineage>
</organism>
<dbReference type="OrthoDB" id="270499at2759"/>
<accession>A0A0S4IMS5</accession>
<proteinExistence type="predicted"/>
<evidence type="ECO:0008006" key="3">
    <source>
        <dbReference type="Google" id="ProtNLM"/>
    </source>
</evidence>
<evidence type="ECO:0000313" key="2">
    <source>
        <dbReference type="Proteomes" id="UP000051952"/>
    </source>
</evidence>
<name>A0A0S4IMS5_BODSA</name>
<dbReference type="EMBL" id="CYKH01000144">
    <property type="protein sequence ID" value="CUE73128.1"/>
    <property type="molecule type" value="Genomic_DNA"/>
</dbReference>
<gene>
    <name evidence="1" type="ORF">BSAL_54850</name>
</gene>
<keyword evidence="2" id="KW-1185">Reference proteome</keyword>
<evidence type="ECO:0000313" key="1">
    <source>
        <dbReference type="EMBL" id="CUE73128.1"/>
    </source>
</evidence>